<accession>A0A5E4N8T2</accession>
<evidence type="ECO:0000256" key="3">
    <source>
        <dbReference type="ARBA" id="ARBA00006120"/>
    </source>
</evidence>
<evidence type="ECO:0000256" key="2">
    <source>
        <dbReference type="ARBA" id="ARBA00004286"/>
    </source>
</evidence>
<comment type="similarity">
    <text evidence="3">Belongs to the RRM NELF-E family.</text>
</comment>
<dbReference type="Proteomes" id="UP000325440">
    <property type="component" value="Unassembled WGS sequence"/>
</dbReference>
<feature type="compositionally biased region" description="Low complexity" evidence="12">
    <location>
        <begin position="148"/>
        <end position="164"/>
    </location>
</feature>
<dbReference type="GO" id="GO:0003723">
    <property type="term" value="F:RNA binding"/>
    <property type="evidence" value="ECO:0007669"/>
    <property type="project" value="UniProtKB-UniRule"/>
</dbReference>
<reference evidence="14 15" key="1">
    <citation type="submission" date="2019-08" db="EMBL/GenBank/DDBJ databases">
        <authorList>
            <person name="Alioto T."/>
            <person name="Alioto T."/>
            <person name="Gomez Garrido J."/>
        </authorList>
    </citation>
    <scope>NUCLEOTIDE SEQUENCE [LARGE SCALE GENOMIC DNA]</scope>
</reference>
<evidence type="ECO:0000313" key="14">
    <source>
        <dbReference type="EMBL" id="VVC39523.1"/>
    </source>
</evidence>
<dbReference type="InterPro" id="IPR035979">
    <property type="entry name" value="RBD_domain_sf"/>
</dbReference>
<name>A0A5E4N8T2_9HEMI</name>
<evidence type="ECO:0000256" key="10">
    <source>
        <dbReference type="ARBA" id="ARBA00023242"/>
    </source>
</evidence>
<keyword evidence="15" id="KW-1185">Reference proteome</keyword>
<evidence type="ECO:0000256" key="1">
    <source>
        <dbReference type="ARBA" id="ARBA00004123"/>
    </source>
</evidence>
<dbReference type="PANTHER" id="PTHR17250:SF0">
    <property type="entry name" value="NEGATIVE ELONGATION FACTOR E"/>
    <property type="match status" value="1"/>
</dbReference>
<dbReference type="EMBL" id="CABPRJ010001895">
    <property type="protein sequence ID" value="VVC39523.1"/>
    <property type="molecule type" value="Genomic_DNA"/>
</dbReference>
<proteinExistence type="inferred from homology"/>
<keyword evidence="8" id="KW-0805">Transcription regulation</keyword>
<evidence type="ECO:0000256" key="11">
    <source>
        <dbReference type="PROSITE-ProRule" id="PRU00176"/>
    </source>
</evidence>
<feature type="region of interest" description="Disordered" evidence="12">
    <location>
        <begin position="148"/>
        <end position="175"/>
    </location>
</feature>
<keyword evidence="10" id="KW-0539">Nucleus</keyword>
<organism evidence="14 15">
    <name type="scientific">Cinara cedri</name>
    <dbReference type="NCBI Taxonomy" id="506608"/>
    <lineage>
        <taxon>Eukaryota</taxon>
        <taxon>Metazoa</taxon>
        <taxon>Ecdysozoa</taxon>
        <taxon>Arthropoda</taxon>
        <taxon>Hexapoda</taxon>
        <taxon>Insecta</taxon>
        <taxon>Pterygota</taxon>
        <taxon>Neoptera</taxon>
        <taxon>Paraneoptera</taxon>
        <taxon>Hemiptera</taxon>
        <taxon>Sternorrhyncha</taxon>
        <taxon>Aphidomorpha</taxon>
        <taxon>Aphidoidea</taxon>
        <taxon>Aphididae</taxon>
        <taxon>Lachninae</taxon>
        <taxon>Cinara</taxon>
    </lineage>
</organism>
<evidence type="ECO:0000256" key="9">
    <source>
        <dbReference type="ARBA" id="ARBA00023163"/>
    </source>
</evidence>
<dbReference type="AlphaFoldDB" id="A0A5E4N8T2"/>
<evidence type="ECO:0000313" key="15">
    <source>
        <dbReference type="Proteomes" id="UP000325440"/>
    </source>
</evidence>
<dbReference type="InterPro" id="IPR012677">
    <property type="entry name" value="Nucleotide-bd_a/b_plait_sf"/>
</dbReference>
<protein>
    <recommendedName>
        <fullName evidence="4">Negative elongation factor E</fullName>
    </recommendedName>
</protein>
<comment type="subcellular location">
    <subcellularLocation>
        <location evidence="2">Chromosome</location>
    </subcellularLocation>
    <subcellularLocation>
        <location evidence="1">Nucleus</location>
    </subcellularLocation>
</comment>
<dbReference type="Pfam" id="PF00076">
    <property type="entry name" value="RRM_1"/>
    <property type="match status" value="1"/>
</dbReference>
<dbReference type="GO" id="GO:0005694">
    <property type="term" value="C:chromosome"/>
    <property type="evidence" value="ECO:0007669"/>
    <property type="project" value="UniProtKB-SubCell"/>
</dbReference>
<dbReference type="InterPro" id="IPR033102">
    <property type="entry name" value="NELFE"/>
</dbReference>
<feature type="region of interest" description="Disordered" evidence="12">
    <location>
        <begin position="26"/>
        <end position="56"/>
    </location>
</feature>
<evidence type="ECO:0000256" key="4">
    <source>
        <dbReference type="ARBA" id="ARBA00014464"/>
    </source>
</evidence>
<evidence type="ECO:0000256" key="5">
    <source>
        <dbReference type="ARBA" id="ARBA00022454"/>
    </source>
</evidence>
<dbReference type="PANTHER" id="PTHR17250">
    <property type="entry name" value="NEGATIVE ELONGATION FACTOR E"/>
    <property type="match status" value="1"/>
</dbReference>
<feature type="domain" description="RRM" evidence="13">
    <location>
        <begin position="177"/>
        <end position="248"/>
    </location>
</feature>
<dbReference type="OrthoDB" id="378874at2759"/>
<evidence type="ECO:0000256" key="6">
    <source>
        <dbReference type="ARBA" id="ARBA00022491"/>
    </source>
</evidence>
<keyword evidence="9" id="KW-0804">Transcription</keyword>
<sequence>MVYLHFPTNLTEEELMLQSKYQKLRKKKKALQVQKTPRPEPEPSPVLNPKRPKETARDAREIAKKLLKSGAIGPIKKVPNRTDQESFKRPCGMDRKMLCTPQTLTSYQPFSAAASATMVIKTEVPDSTPKSSPTTKFTSLYNNFVSSTSKTTPPAAAAASTTPSSPEPAAEPPRKGITIYVGGSSSMTEEFLKSTFSKFGNIINISMEVEKNRGFITFNSPDIADKAVTQMNTTTVSGIKLKVSISRNQPIEFADKGLTTWNAIATNKSQKGNQKDDRSLIIYDDLFS</sequence>
<evidence type="ECO:0000256" key="7">
    <source>
        <dbReference type="ARBA" id="ARBA00022884"/>
    </source>
</evidence>
<dbReference type="SUPFAM" id="SSF54928">
    <property type="entry name" value="RNA-binding domain, RBD"/>
    <property type="match status" value="1"/>
</dbReference>
<keyword evidence="6" id="KW-0678">Repressor</keyword>
<dbReference type="SMART" id="SM00360">
    <property type="entry name" value="RRM"/>
    <property type="match status" value="1"/>
</dbReference>
<keyword evidence="5" id="KW-0158">Chromosome</keyword>
<gene>
    <name evidence="14" type="ORF">CINCED_3A022050</name>
</gene>
<evidence type="ECO:0000256" key="12">
    <source>
        <dbReference type="SAM" id="MobiDB-lite"/>
    </source>
</evidence>
<dbReference type="GO" id="GO:0034244">
    <property type="term" value="P:negative regulation of transcription elongation by RNA polymerase II"/>
    <property type="evidence" value="ECO:0007669"/>
    <property type="project" value="TreeGrafter"/>
</dbReference>
<dbReference type="InterPro" id="IPR000504">
    <property type="entry name" value="RRM_dom"/>
</dbReference>
<dbReference type="GO" id="GO:0032021">
    <property type="term" value="C:NELF complex"/>
    <property type="evidence" value="ECO:0007669"/>
    <property type="project" value="InterPro"/>
</dbReference>
<dbReference type="Gene3D" id="3.30.70.330">
    <property type="match status" value="1"/>
</dbReference>
<dbReference type="PROSITE" id="PS50102">
    <property type="entry name" value="RRM"/>
    <property type="match status" value="1"/>
</dbReference>
<keyword evidence="7 11" id="KW-0694">RNA-binding</keyword>
<evidence type="ECO:0000256" key="8">
    <source>
        <dbReference type="ARBA" id="ARBA00023015"/>
    </source>
</evidence>
<evidence type="ECO:0000259" key="13">
    <source>
        <dbReference type="PROSITE" id="PS50102"/>
    </source>
</evidence>